<keyword evidence="5" id="KW-1185">Reference proteome</keyword>
<gene>
    <name evidence="4" type="primary">fdhD_2</name>
    <name evidence="3" type="synonym">fdhD</name>
    <name evidence="4" type="ORF">Pmgp_01469</name>
</gene>
<dbReference type="RefSeq" id="WP_134213347.1">
    <property type="nucleotide sequence ID" value="NZ_QFFZ01000012.1"/>
</dbReference>
<feature type="active site" description="Cysteine persulfide intermediate" evidence="3">
    <location>
        <position position="108"/>
    </location>
</feature>
<dbReference type="Proteomes" id="UP000297597">
    <property type="component" value="Unassembled WGS sequence"/>
</dbReference>
<dbReference type="NCBIfam" id="TIGR00129">
    <property type="entry name" value="fdhD_narQ"/>
    <property type="match status" value="1"/>
</dbReference>
<dbReference type="Gene3D" id="3.40.140.10">
    <property type="entry name" value="Cytidine Deaminase, domain 2"/>
    <property type="match status" value="1"/>
</dbReference>
<dbReference type="Pfam" id="PF02634">
    <property type="entry name" value="FdhD-NarQ"/>
    <property type="match status" value="1"/>
</dbReference>
<evidence type="ECO:0000313" key="4">
    <source>
        <dbReference type="EMBL" id="TEB11673.1"/>
    </source>
</evidence>
<name>A0A4Y7RS22_9FIRM</name>
<keyword evidence="1 3" id="KW-0963">Cytoplasm</keyword>
<comment type="function">
    <text evidence="3">Required for formate dehydrogenase (FDH) activity. Acts as a sulfur carrier protein that transfers sulfur from IscS to the molybdenum cofactor prior to its insertion into FDH.</text>
</comment>
<dbReference type="InterPro" id="IPR003786">
    <property type="entry name" value="FdhD"/>
</dbReference>
<dbReference type="AlphaFoldDB" id="A0A4Y7RS22"/>
<feature type="binding site" evidence="3">
    <location>
        <begin position="247"/>
        <end position="252"/>
    </location>
    <ligand>
        <name>Mo-bis(molybdopterin guanine dinucleotide)</name>
        <dbReference type="ChEBI" id="CHEBI:60539"/>
    </ligand>
</feature>
<dbReference type="HAMAP" id="MF_00187">
    <property type="entry name" value="FdhD"/>
    <property type="match status" value="1"/>
</dbReference>
<comment type="subcellular location">
    <subcellularLocation>
        <location evidence="3">Cytoplasm</location>
    </subcellularLocation>
</comment>
<evidence type="ECO:0000256" key="2">
    <source>
        <dbReference type="ARBA" id="ARBA00023150"/>
    </source>
</evidence>
<comment type="similarity">
    <text evidence="3">Belongs to the FdhD family.</text>
</comment>
<dbReference type="Gene3D" id="3.10.20.10">
    <property type="match status" value="1"/>
</dbReference>
<dbReference type="SUPFAM" id="SSF53927">
    <property type="entry name" value="Cytidine deaminase-like"/>
    <property type="match status" value="1"/>
</dbReference>
<keyword evidence="2 3" id="KW-0501">Molybdenum cofactor biosynthesis</keyword>
<dbReference type="InterPro" id="IPR016193">
    <property type="entry name" value="Cytidine_deaminase-like"/>
</dbReference>
<keyword evidence="4" id="KW-0808">Transferase</keyword>
<protein>
    <recommendedName>
        <fullName evidence="3">Sulfur carrier protein FdhD</fullName>
    </recommendedName>
</protein>
<dbReference type="GO" id="GO:0097163">
    <property type="term" value="F:sulfur carrier activity"/>
    <property type="evidence" value="ECO:0007669"/>
    <property type="project" value="UniProtKB-UniRule"/>
</dbReference>
<dbReference type="PANTHER" id="PTHR30592:SF1">
    <property type="entry name" value="SULFUR CARRIER PROTEIN FDHD"/>
    <property type="match status" value="1"/>
</dbReference>
<organism evidence="4 5">
    <name type="scientific">Pelotomaculum propionicicum</name>
    <dbReference type="NCBI Taxonomy" id="258475"/>
    <lineage>
        <taxon>Bacteria</taxon>
        <taxon>Bacillati</taxon>
        <taxon>Bacillota</taxon>
        <taxon>Clostridia</taxon>
        <taxon>Eubacteriales</taxon>
        <taxon>Desulfotomaculaceae</taxon>
        <taxon>Pelotomaculum</taxon>
    </lineage>
</organism>
<sequence length="266" mass="29369">MTEENDKIVNLPVIFYRKNGFTAGEDVLVRETPVTLYLNDVEFVTLVCSPGELKELAVGFLCSEGVLLRRDNLKNITINEDDGLIWVETAGASQSQEMFLKRFVTSCCGRGRASFYFINDTRGISPIQSDLRITPKEIFHLSNQLENLSGVFRTTGGAHSASLCTRTEVVCFYEDIGRHNAVDKIFGRCFLDGIALNDKILVFSGRISSEILIKVAKMGIPMIVSRSAPTELAVKLAEQLGISVVGFAREGRLSVYAHHERVEGAG</sequence>
<dbReference type="GO" id="GO:0016783">
    <property type="term" value="F:sulfurtransferase activity"/>
    <property type="evidence" value="ECO:0007669"/>
    <property type="project" value="InterPro"/>
</dbReference>
<evidence type="ECO:0000256" key="1">
    <source>
        <dbReference type="ARBA" id="ARBA00022490"/>
    </source>
</evidence>
<dbReference type="PANTHER" id="PTHR30592">
    <property type="entry name" value="FORMATE DEHYDROGENASE"/>
    <property type="match status" value="1"/>
</dbReference>
<comment type="caution">
    <text evidence="4">The sequence shown here is derived from an EMBL/GenBank/DDBJ whole genome shotgun (WGS) entry which is preliminary data.</text>
</comment>
<dbReference type="GO" id="GO:0005737">
    <property type="term" value="C:cytoplasm"/>
    <property type="evidence" value="ECO:0007669"/>
    <property type="project" value="UniProtKB-SubCell"/>
</dbReference>
<reference evidence="4 5" key="1">
    <citation type="journal article" date="2018" name="Environ. Microbiol.">
        <title>Novel energy conservation strategies and behaviour of Pelotomaculum schinkii driving syntrophic propionate catabolism.</title>
        <authorList>
            <person name="Hidalgo-Ahumada C.A.P."/>
            <person name="Nobu M.K."/>
            <person name="Narihiro T."/>
            <person name="Tamaki H."/>
            <person name="Liu W.T."/>
            <person name="Kamagata Y."/>
            <person name="Stams A.J.M."/>
            <person name="Imachi H."/>
            <person name="Sousa D.Z."/>
        </authorList>
    </citation>
    <scope>NUCLEOTIDE SEQUENCE [LARGE SCALE GENOMIC DNA]</scope>
    <source>
        <strain evidence="4 5">MGP</strain>
    </source>
</reference>
<evidence type="ECO:0000313" key="5">
    <source>
        <dbReference type="Proteomes" id="UP000297597"/>
    </source>
</evidence>
<evidence type="ECO:0000256" key="3">
    <source>
        <dbReference type="HAMAP-Rule" id="MF_00187"/>
    </source>
</evidence>
<accession>A0A4Y7RS22</accession>
<dbReference type="EMBL" id="QFFZ01000012">
    <property type="protein sequence ID" value="TEB11673.1"/>
    <property type="molecule type" value="Genomic_DNA"/>
</dbReference>
<dbReference type="PIRSF" id="PIRSF015626">
    <property type="entry name" value="FdhD"/>
    <property type="match status" value="1"/>
</dbReference>
<dbReference type="OrthoDB" id="9782042at2"/>
<dbReference type="GO" id="GO:0006777">
    <property type="term" value="P:Mo-molybdopterin cofactor biosynthetic process"/>
    <property type="evidence" value="ECO:0007669"/>
    <property type="project" value="UniProtKB-UniRule"/>
</dbReference>
<proteinExistence type="inferred from homology"/>